<accession>A0A1Y1WRQ9</accession>
<dbReference type="AlphaFoldDB" id="A0A1Y1WRQ9"/>
<evidence type="ECO:0000256" key="1">
    <source>
        <dbReference type="ARBA" id="ARBA00004225"/>
    </source>
</evidence>
<evidence type="ECO:0000256" key="3">
    <source>
        <dbReference type="ARBA" id="ARBA00022692"/>
    </source>
</evidence>
<keyword evidence="3 8" id="KW-0812">Transmembrane</keyword>
<dbReference type="Pfam" id="PF08238">
    <property type="entry name" value="Sel1"/>
    <property type="match status" value="14"/>
</dbReference>
<dbReference type="SUPFAM" id="SSF81901">
    <property type="entry name" value="HCP-like"/>
    <property type="match status" value="4"/>
</dbReference>
<gene>
    <name evidence="9" type="ORF">K493DRAFT_363803</name>
</gene>
<name>A0A1Y1WRQ9_9FUNG</name>
<dbReference type="InterPro" id="IPR006597">
    <property type="entry name" value="Sel1-like"/>
</dbReference>
<dbReference type="InterPro" id="IPR052945">
    <property type="entry name" value="Mitotic_Regulator"/>
</dbReference>
<evidence type="ECO:0000256" key="8">
    <source>
        <dbReference type="PROSITE-ProRule" id="PRU00282"/>
    </source>
</evidence>
<keyword evidence="4" id="KW-0677">Repeat</keyword>
<feature type="repeat" description="Solcar" evidence="8">
    <location>
        <begin position="776"/>
        <end position="859"/>
    </location>
</feature>
<comment type="caution">
    <text evidence="9">The sequence shown here is derived from an EMBL/GenBank/DDBJ whole genome shotgun (WGS) entry which is preliminary data.</text>
</comment>
<dbReference type="OrthoDB" id="272077at2759"/>
<evidence type="ECO:0000313" key="10">
    <source>
        <dbReference type="Proteomes" id="UP000193498"/>
    </source>
</evidence>
<protein>
    <submittedName>
        <fullName evidence="9">Mitochondrial carrier</fullName>
    </submittedName>
</protein>
<evidence type="ECO:0000256" key="6">
    <source>
        <dbReference type="ARBA" id="ARBA00023128"/>
    </source>
</evidence>
<keyword evidence="2" id="KW-0813">Transport</keyword>
<dbReference type="PRINTS" id="PR00926">
    <property type="entry name" value="MITOCARRIER"/>
</dbReference>
<dbReference type="EMBL" id="MCFE01000955">
    <property type="protein sequence ID" value="ORX76231.1"/>
    <property type="molecule type" value="Genomic_DNA"/>
</dbReference>
<evidence type="ECO:0000313" key="9">
    <source>
        <dbReference type="EMBL" id="ORX76231.1"/>
    </source>
</evidence>
<dbReference type="PROSITE" id="PS50920">
    <property type="entry name" value="SOLCAR"/>
    <property type="match status" value="3"/>
</dbReference>
<dbReference type="STRING" id="1314790.A0A1Y1WRQ9"/>
<evidence type="ECO:0000256" key="5">
    <source>
        <dbReference type="ARBA" id="ARBA00022989"/>
    </source>
</evidence>
<sequence length="869" mass="96677">MVSKLVQPPSTRLNEGHRLFALGEHYLFGRQNFPLDEAKAVEYFEKSVEHGYHQSIGLLAFCYEFGLGVVRDFKLAEEYYLKAAEFGDGLSQARLAFLRKYGRPNVKIDWAEADMWQQRVEKLGKSGISWLLDASILENHSAAQYCLGVCYHDGIGVSKDPHEAYKWYKKSAEQGHPRGQGILGYCYGEGFGVAKDEVEAMRWYRRAAEQGESVAIYNVGYCYEDGIGVERDVVEAVRWYRLSAEQGNAFAQNSLGYCYEDGIGLERNEVEAARWYTRSAEQGYPWAECNLGYCYQNGIGVAKDETKGAYWYRRAALQGHARAQHNLGFCFQNGIGVEKNEKEAVKWYNASAGQGNIFALHSLGYCYQNGVGVEVDLQNAVYMYTLAAYKNHAPAQLSLGLCYRNGLGTKRDDQEAVKWFRRASEQGNVIAQNSLGFCYEEGCGVERDLKKAVYWYMRSAEQGNPWAQCNIGYCYQSGIGVEKNEENAVHWYYKAAQQDHPRAQDKLGLCLQYGFGTKRMPTSAVYWFRRAAEQGYVSAQYHLGNCLEKGIGMEANLEEAAAWFQRAASSEMTIPDSAKDFVAGTIGGWAQVVAGHPFDTLKVRLQTQGVPPKYTGGMDCFRVTLKEEGLAGLYRGVTSPLAGIGFCNAVVFSANGYFRRMLRAGEDQPLTLTQITVAGGMAGSVMSFINCPVELLKVKLQVQSNAVATGAADAVKPYTGVFNCGVRTFSEHGIRGLYRGISITIIRDIPSFAAYFGIYEGLKASFSHSFAAGRELNGFELLMAGGIAGIGCWTVCYPQDVIKSRMQNDRSYKSFVDCAIKLNAESGYRAFFRGFGPTMARAFPANAATLWAYEMAMKWMNSDEEAAIL</sequence>
<keyword evidence="7 8" id="KW-0472">Membrane</keyword>
<evidence type="ECO:0000256" key="4">
    <source>
        <dbReference type="ARBA" id="ARBA00022737"/>
    </source>
</evidence>
<keyword evidence="6" id="KW-0496">Mitochondrion</keyword>
<keyword evidence="5" id="KW-1133">Transmembrane helix</keyword>
<dbReference type="InterPro" id="IPR011990">
    <property type="entry name" value="TPR-like_helical_dom_sf"/>
</dbReference>
<dbReference type="Gene3D" id="1.25.40.10">
    <property type="entry name" value="Tetratricopeptide repeat domain"/>
    <property type="match status" value="4"/>
</dbReference>
<dbReference type="PANTHER" id="PTHR43628">
    <property type="entry name" value="ACTIVATOR OF C KINASE PROTEIN 1-RELATED"/>
    <property type="match status" value="1"/>
</dbReference>
<dbReference type="GO" id="GO:0055085">
    <property type="term" value="P:transmembrane transport"/>
    <property type="evidence" value="ECO:0007669"/>
    <property type="project" value="InterPro"/>
</dbReference>
<evidence type="ECO:0000256" key="2">
    <source>
        <dbReference type="ARBA" id="ARBA00022448"/>
    </source>
</evidence>
<evidence type="ECO:0000256" key="7">
    <source>
        <dbReference type="ARBA" id="ARBA00023136"/>
    </source>
</evidence>
<reference evidence="9 10" key="1">
    <citation type="submission" date="2016-07" db="EMBL/GenBank/DDBJ databases">
        <title>Pervasive Adenine N6-methylation of Active Genes in Fungi.</title>
        <authorList>
            <consortium name="DOE Joint Genome Institute"/>
            <person name="Mondo S.J."/>
            <person name="Dannebaum R.O."/>
            <person name="Kuo R.C."/>
            <person name="Labutti K."/>
            <person name="Haridas S."/>
            <person name="Kuo A."/>
            <person name="Salamov A."/>
            <person name="Ahrendt S.R."/>
            <person name="Lipzen A."/>
            <person name="Sullivan W."/>
            <person name="Andreopoulos W.B."/>
            <person name="Clum A."/>
            <person name="Lindquist E."/>
            <person name="Daum C."/>
            <person name="Ramamoorthy G.K."/>
            <person name="Gryganskyi A."/>
            <person name="Culley D."/>
            <person name="Magnuson J.K."/>
            <person name="James T.Y."/>
            <person name="O'Malley M.A."/>
            <person name="Stajich J.E."/>
            <person name="Spatafora J.W."/>
            <person name="Visel A."/>
            <person name="Grigoriev I.V."/>
        </authorList>
    </citation>
    <scope>NUCLEOTIDE SEQUENCE [LARGE SCALE GENOMIC DNA]</scope>
    <source>
        <strain evidence="9 10">CBS 931.73</strain>
    </source>
</reference>
<dbReference type="SMART" id="SM00671">
    <property type="entry name" value="SEL1"/>
    <property type="match status" value="15"/>
</dbReference>
<dbReference type="Pfam" id="PF00153">
    <property type="entry name" value="Mito_carr"/>
    <property type="match status" value="3"/>
</dbReference>
<keyword evidence="10" id="KW-1185">Reference proteome</keyword>
<dbReference type="PANTHER" id="PTHR43628:SF1">
    <property type="entry name" value="CHITIN SYNTHASE REGULATORY FACTOR 2-RELATED"/>
    <property type="match status" value="1"/>
</dbReference>
<dbReference type="InterPro" id="IPR023395">
    <property type="entry name" value="MCP_dom_sf"/>
</dbReference>
<dbReference type="SUPFAM" id="SSF103506">
    <property type="entry name" value="Mitochondrial carrier"/>
    <property type="match status" value="1"/>
</dbReference>
<dbReference type="InterPro" id="IPR018108">
    <property type="entry name" value="MCP_transmembrane"/>
</dbReference>
<comment type="subcellular location">
    <subcellularLocation>
        <location evidence="1">Mitochondrion membrane</location>
        <topology evidence="1">Multi-pass membrane protein</topology>
    </subcellularLocation>
</comment>
<dbReference type="InterPro" id="IPR002067">
    <property type="entry name" value="MCP"/>
</dbReference>
<organism evidence="9 10">
    <name type="scientific">Basidiobolus meristosporus CBS 931.73</name>
    <dbReference type="NCBI Taxonomy" id="1314790"/>
    <lineage>
        <taxon>Eukaryota</taxon>
        <taxon>Fungi</taxon>
        <taxon>Fungi incertae sedis</taxon>
        <taxon>Zoopagomycota</taxon>
        <taxon>Entomophthoromycotina</taxon>
        <taxon>Basidiobolomycetes</taxon>
        <taxon>Basidiobolales</taxon>
        <taxon>Basidiobolaceae</taxon>
        <taxon>Basidiobolus</taxon>
    </lineage>
</organism>
<dbReference type="GO" id="GO:0031966">
    <property type="term" value="C:mitochondrial membrane"/>
    <property type="evidence" value="ECO:0007669"/>
    <property type="project" value="UniProtKB-SubCell"/>
</dbReference>
<dbReference type="Gene3D" id="1.50.40.10">
    <property type="entry name" value="Mitochondrial carrier domain"/>
    <property type="match status" value="1"/>
</dbReference>
<feature type="repeat" description="Solcar" evidence="8">
    <location>
        <begin position="575"/>
        <end position="661"/>
    </location>
</feature>
<dbReference type="Proteomes" id="UP000193498">
    <property type="component" value="Unassembled WGS sequence"/>
</dbReference>
<proteinExistence type="predicted"/>
<feature type="repeat" description="Solcar" evidence="8">
    <location>
        <begin position="670"/>
        <end position="765"/>
    </location>
</feature>
<dbReference type="InParanoid" id="A0A1Y1WRQ9"/>